<dbReference type="SUPFAM" id="SSF117281">
    <property type="entry name" value="Kelch motif"/>
    <property type="match status" value="1"/>
</dbReference>
<dbReference type="Proteomes" id="UP000288168">
    <property type="component" value="Unassembled WGS sequence"/>
</dbReference>
<gene>
    <name evidence="4" type="ORF">CEP54_015709</name>
</gene>
<feature type="compositionally biased region" description="Low complexity" evidence="2">
    <location>
        <begin position="378"/>
        <end position="396"/>
    </location>
</feature>
<evidence type="ECO:0000313" key="5">
    <source>
        <dbReference type="Proteomes" id="UP000288168"/>
    </source>
</evidence>
<reference evidence="4 5" key="1">
    <citation type="submission" date="2017-06" db="EMBL/GenBank/DDBJ databases">
        <title>Comparative genomic analysis of Ambrosia Fusariam Clade fungi.</title>
        <authorList>
            <person name="Stajich J.E."/>
            <person name="Carrillo J."/>
            <person name="Kijimoto T."/>
            <person name="Eskalen A."/>
            <person name="O'Donnell K."/>
            <person name="Kasson M."/>
        </authorList>
    </citation>
    <scope>NUCLEOTIDE SEQUENCE [LARGE SCALE GENOMIC DNA]</scope>
    <source>
        <strain evidence="4 5">NRRL62584</strain>
    </source>
</reference>
<keyword evidence="3" id="KW-0812">Transmembrane</keyword>
<dbReference type="Pfam" id="PF11951">
    <property type="entry name" value="Fungal_trans_2"/>
    <property type="match status" value="1"/>
</dbReference>
<evidence type="ECO:0000256" key="3">
    <source>
        <dbReference type="SAM" id="Phobius"/>
    </source>
</evidence>
<dbReference type="AlphaFoldDB" id="A0A428NM10"/>
<dbReference type="PANTHER" id="PTHR37540:SF5">
    <property type="entry name" value="TRANSCRIPTION FACTOR DOMAIN-CONTAINING PROTEIN"/>
    <property type="match status" value="1"/>
</dbReference>
<evidence type="ECO:0000313" key="4">
    <source>
        <dbReference type="EMBL" id="RSL41795.1"/>
    </source>
</evidence>
<name>A0A428NM10_9HYPO</name>
<evidence type="ECO:0000256" key="2">
    <source>
        <dbReference type="SAM" id="MobiDB-lite"/>
    </source>
</evidence>
<protein>
    <submittedName>
        <fullName evidence="4">Uncharacterized protein</fullName>
    </submittedName>
</protein>
<dbReference type="InterPro" id="IPR021858">
    <property type="entry name" value="Fun_TF"/>
</dbReference>
<dbReference type="Gene3D" id="2.120.10.80">
    <property type="entry name" value="Kelch-type beta propeller"/>
    <property type="match status" value="1"/>
</dbReference>
<dbReference type="STRING" id="1325734.A0A428NM10"/>
<keyword evidence="3" id="KW-1133">Transmembrane helix</keyword>
<proteinExistence type="predicted"/>
<keyword evidence="5" id="KW-1185">Reference proteome</keyword>
<comment type="caution">
    <text evidence="4">The sequence shown here is derived from an EMBL/GenBank/DDBJ whole genome shotgun (WGS) entry which is preliminary data.</text>
</comment>
<feature type="transmembrane region" description="Helical" evidence="3">
    <location>
        <begin position="402"/>
        <end position="424"/>
    </location>
</feature>
<sequence>MVLGQKAAIPSVNGGILWGDEVNKRFYLYGGEWNDGFALRSYHLFSYDILGDKWDDFGTPNISPPPSIASYGAGVGVSQTGMGYYLGGWISKASMTGWDDPRTMSSNFYAYNYDTGKFTNLESPGEQPRAEGGMVWLPAGDALGLLVYMGGLVGEEGDDSYDPQPFDEVFVFDAQSNRWFTQKTTGQIPQNRRQFCIDIAWAPDKSSFNIYLWGGLSAPPPVVNTTSFADVYILTIPSFTWVKAWPDSPGNGTQPPEFGHYSSSCNMVKSMSQLFVIGGTYPDTDACDLGENEWSMHNFWTGTLNNEGDNETYWALYDPNVTTNVVPNDVYDITGGDKEGGATVEEPEDGFDSKNELLEVLLTRRPSIAERSPTRQVSSSPPTASATETPSPSSGSKLSTGAIVGISIGSVVGLAVIVTVWYCIGKRVVRRREERRRSQMTQPQLQPQPQYFSVIYAKAISGLALALDLLKDPDWKYSIAHAAWFVRAMTPPNTQKPSPPPKEYAFVTPQQHGARSHAMREHWRQRRHKKDLAKRQRENRPQHVLLPTPSTSEATDSQPSTETTDTQPDSTVLAGGGMFDPSIFETDMDSMMNGVPGQAMSGMNLALGSARLDPFDQFPVQLTTQHHRLLHHWLSTYATMMFDDVHGQAFNPMRDVWCPLDLSNAASFNAIMAHSAAHLARMQGLRQSKEALKFKAEAVRIVQVWMEDPERALSDDVLAAVLRLLTYERYWGTEAEWHVHYNGLSNLIQARGGIEALQSNWRLELTTFLQDHQVSLMSKPSWFDCSNQIEELSDQHLAARLHPVLGDTVNLHRIRCLWLLSFVQDVGTFRTNSPEIYSHGTSQFPAIKEALGLLKLHLRQNEAGSVRQDPCTESEFTRLACLFFICILLQQSTSGSGAATHFSGPSHYDTQLVSYFNTFLDSSRLQWQGSPDNLYTTLFCTFDASGRTGLNMEYIRNMTGVMASMTGGVRYGVERCLLNILCRTESNGFDAFDEEWTPDSLLSQIPPQ</sequence>
<keyword evidence="3" id="KW-0472">Membrane</keyword>
<dbReference type="InterPro" id="IPR015915">
    <property type="entry name" value="Kelch-typ_b-propeller"/>
</dbReference>
<evidence type="ECO:0000256" key="1">
    <source>
        <dbReference type="ARBA" id="ARBA00023242"/>
    </source>
</evidence>
<feature type="region of interest" description="Disordered" evidence="2">
    <location>
        <begin position="369"/>
        <end position="397"/>
    </location>
</feature>
<feature type="compositionally biased region" description="Polar residues" evidence="2">
    <location>
        <begin position="548"/>
        <end position="570"/>
    </location>
</feature>
<accession>A0A428NM10</accession>
<feature type="region of interest" description="Disordered" evidence="2">
    <location>
        <begin position="492"/>
        <end position="577"/>
    </location>
</feature>
<keyword evidence="1" id="KW-0539">Nucleus</keyword>
<dbReference type="OrthoDB" id="4159781at2759"/>
<feature type="compositionally biased region" description="Basic residues" evidence="2">
    <location>
        <begin position="523"/>
        <end position="532"/>
    </location>
</feature>
<organism evidence="4 5">
    <name type="scientific">Fusarium duplospermum</name>
    <dbReference type="NCBI Taxonomy" id="1325734"/>
    <lineage>
        <taxon>Eukaryota</taxon>
        <taxon>Fungi</taxon>
        <taxon>Dikarya</taxon>
        <taxon>Ascomycota</taxon>
        <taxon>Pezizomycotina</taxon>
        <taxon>Sordariomycetes</taxon>
        <taxon>Hypocreomycetidae</taxon>
        <taxon>Hypocreales</taxon>
        <taxon>Nectriaceae</taxon>
        <taxon>Fusarium</taxon>
        <taxon>Fusarium solani species complex</taxon>
    </lineage>
</organism>
<dbReference type="PANTHER" id="PTHR37540">
    <property type="entry name" value="TRANSCRIPTION FACTOR (ACR-2), PUTATIVE-RELATED-RELATED"/>
    <property type="match status" value="1"/>
</dbReference>
<dbReference type="EMBL" id="NKCI01000398">
    <property type="protein sequence ID" value="RSL41795.1"/>
    <property type="molecule type" value="Genomic_DNA"/>
</dbReference>